<evidence type="ECO:0000259" key="5">
    <source>
        <dbReference type="PROSITE" id="PS51898"/>
    </source>
</evidence>
<dbReference type="GO" id="GO:0015074">
    <property type="term" value="P:DNA integration"/>
    <property type="evidence" value="ECO:0007669"/>
    <property type="project" value="UniProtKB-KW"/>
</dbReference>
<evidence type="ECO:0000256" key="3">
    <source>
        <dbReference type="ARBA" id="ARBA00023125"/>
    </source>
</evidence>
<dbReference type="SUPFAM" id="SSF56349">
    <property type="entry name" value="DNA breaking-rejoining enzymes"/>
    <property type="match status" value="1"/>
</dbReference>
<evidence type="ECO:0000313" key="6">
    <source>
        <dbReference type="EMBL" id="PWR24225.1"/>
    </source>
</evidence>
<dbReference type="InterPro" id="IPR050808">
    <property type="entry name" value="Phage_Integrase"/>
</dbReference>
<comment type="similarity">
    <text evidence="1">Belongs to the 'phage' integrase family.</text>
</comment>
<dbReference type="CDD" id="cd00801">
    <property type="entry name" value="INT_P4_C"/>
    <property type="match status" value="1"/>
</dbReference>
<feature type="domain" description="Tyr recombinase" evidence="5">
    <location>
        <begin position="212"/>
        <end position="387"/>
    </location>
</feature>
<dbReference type="InterPro" id="IPR002104">
    <property type="entry name" value="Integrase_catalytic"/>
</dbReference>
<dbReference type="PANTHER" id="PTHR30629">
    <property type="entry name" value="PROPHAGE INTEGRASE"/>
    <property type="match status" value="1"/>
</dbReference>
<dbReference type="InterPro" id="IPR038488">
    <property type="entry name" value="Integrase_DNA-bd_sf"/>
</dbReference>
<keyword evidence="3" id="KW-0238">DNA-binding</keyword>
<evidence type="ECO:0000256" key="1">
    <source>
        <dbReference type="ARBA" id="ARBA00008857"/>
    </source>
</evidence>
<dbReference type="Gene3D" id="1.10.443.10">
    <property type="entry name" value="Intergrase catalytic core"/>
    <property type="match status" value="1"/>
</dbReference>
<dbReference type="Gene3D" id="1.10.150.130">
    <property type="match status" value="1"/>
</dbReference>
<keyword evidence="7" id="KW-1185">Reference proteome</keyword>
<keyword evidence="2" id="KW-0229">DNA integration</keyword>
<dbReference type="Pfam" id="PF22022">
    <property type="entry name" value="Phage_int_M"/>
    <property type="match status" value="1"/>
</dbReference>
<dbReference type="AlphaFoldDB" id="A0A317EG89"/>
<dbReference type="GO" id="GO:0003677">
    <property type="term" value="F:DNA binding"/>
    <property type="evidence" value="ECO:0007669"/>
    <property type="project" value="UniProtKB-KW"/>
</dbReference>
<name>A0A317EG89_9PROT</name>
<evidence type="ECO:0000256" key="4">
    <source>
        <dbReference type="ARBA" id="ARBA00023172"/>
    </source>
</evidence>
<dbReference type="Gene3D" id="3.30.160.390">
    <property type="entry name" value="Integrase, DNA-binding domain"/>
    <property type="match status" value="1"/>
</dbReference>
<dbReference type="Pfam" id="PF13356">
    <property type="entry name" value="Arm-DNA-bind_3"/>
    <property type="match status" value="1"/>
</dbReference>
<reference evidence="6 7" key="1">
    <citation type="submission" date="2018-05" db="EMBL/GenBank/DDBJ databases">
        <title>Zavarzinia sp. HR-AS.</title>
        <authorList>
            <person name="Lee Y."/>
            <person name="Jeon C.O."/>
        </authorList>
    </citation>
    <scope>NUCLEOTIDE SEQUENCE [LARGE SCALE GENOMIC DNA]</scope>
    <source>
        <strain evidence="6 7">HR-AS</strain>
    </source>
</reference>
<dbReference type="PROSITE" id="PS51898">
    <property type="entry name" value="TYR_RECOMBINASE"/>
    <property type="match status" value="1"/>
</dbReference>
<gene>
    <name evidence="6" type="ORF">DKG74_08895</name>
</gene>
<proteinExistence type="inferred from homology"/>
<organism evidence="6 7">
    <name type="scientific">Zavarzinia aquatilis</name>
    <dbReference type="NCBI Taxonomy" id="2211142"/>
    <lineage>
        <taxon>Bacteria</taxon>
        <taxon>Pseudomonadati</taxon>
        <taxon>Pseudomonadota</taxon>
        <taxon>Alphaproteobacteria</taxon>
        <taxon>Rhodospirillales</taxon>
        <taxon>Zavarziniaceae</taxon>
        <taxon>Zavarzinia</taxon>
    </lineage>
</organism>
<sequence length="408" mass="45187">MGADTMMALTDKAIRAFQPESTPYKKADGAGLYLLVSPSGSKLWRLNYTFAGKQKTTTFGAYPTVSLADARERVREARRLLSEGIDPAAAKQQAKRATAGMGIATFEAVAREWLEREAKELDPGTHARNLSMMETHAFPVIGAMAVAEVEAPDLLRLADEIEAKGIRTARRILQKCGQVFRYAIQSGRRVTADPVPSLKGAVRRHATKNHAAVTDPDRVTDLMLMIHAYRGDPVVVALLKFMPLVFTRPGKELCRARWSEIDLHKATWTIPPERVKTRAEHTVPLSTQAVAILKGLKPVTGRNAHVFASDRSKTGHISEGTALMAIKRNGFAGEMTAHGFRAMADSLLSEQGFDPAWIDRQLAHKEPDQVKAAYRRATYMEQRRKMMQAWADYLDALVAKAEISEKAR</sequence>
<dbReference type="InterPro" id="IPR053876">
    <property type="entry name" value="Phage_int_M"/>
</dbReference>
<dbReference type="Pfam" id="PF00589">
    <property type="entry name" value="Phage_integrase"/>
    <property type="match status" value="1"/>
</dbReference>
<dbReference type="EMBL" id="QGLE01000004">
    <property type="protein sequence ID" value="PWR24225.1"/>
    <property type="molecule type" value="Genomic_DNA"/>
</dbReference>
<keyword evidence="4" id="KW-0233">DNA recombination</keyword>
<evidence type="ECO:0000256" key="2">
    <source>
        <dbReference type="ARBA" id="ARBA00022908"/>
    </source>
</evidence>
<dbReference type="GO" id="GO:0006310">
    <property type="term" value="P:DNA recombination"/>
    <property type="evidence" value="ECO:0007669"/>
    <property type="project" value="UniProtKB-KW"/>
</dbReference>
<dbReference type="InterPro" id="IPR013762">
    <property type="entry name" value="Integrase-like_cat_sf"/>
</dbReference>
<dbReference type="PANTHER" id="PTHR30629:SF2">
    <property type="entry name" value="PROPHAGE INTEGRASE INTS-RELATED"/>
    <property type="match status" value="1"/>
</dbReference>
<dbReference type="InterPro" id="IPR025166">
    <property type="entry name" value="Integrase_DNA_bind_dom"/>
</dbReference>
<protein>
    <submittedName>
        <fullName evidence="6">Integrase</fullName>
    </submittedName>
</protein>
<comment type="caution">
    <text evidence="6">The sequence shown here is derived from an EMBL/GenBank/DDBJ whole genome shotgun (WGS) entry which is preliminary data.</text>
</comment>
<dbReference type="InterPro" id="IPR011010">
    <property type="entry name" value="DNA_brk_join_enz"/>
</dbReference>
<evidence type="ECO:0000313" key="7">
    <source>
        <dbReference type="Proteomes" id="UP000245461"/>
    </source>
</evidence>
<dbReference type="Proteomes" id="UP000245461">
    <property type="component" value="Unassembled WGS sequence"/>
</dbReference>
<accession>A0A317EG89</accession>
<dbReference type="OrthoDB" id="9795573at2"/>
<dbReference type="InterPro" id="IPR010998">
    <property type="entry name" value="Integrase_recombinase_N"/>
</dbReference>